<organism evidence="2">
    <name type="scientific">Terrestrivirus sp</name>
    <dbReference type="NCBI Taxonomy" id="2487775"/>
    <lineage>
        <taxon>Viruses</taxon>
        <taxon>Varidnaviria</taxon>
        <taxon>Bamfordvirae</taxon>
        <taxon>Nucleocytoviricota</taxon>
        <taxon>Megaviricetes</taxon>
        <taxon>Imitervirales</taxon>
        <taxon>Mimiviridae</taxon>
        <taxon>Klosneuvirinae</taxon>
    </lineage>
</organism>
<reference evidence="2" key="1">
    <citation type="submission" date="2018-10" db="EMBL/GenBank/DDBJ databases">
        <title>Hidden diversity of soil giant viruses.</title>
        <authorList>
            <person name="Schulz F."/>
            <person name="Alteio L."/>
            <person name="Goudeau D."/>
            <person name="Ryan E.M."/>
            <person name="Malmstrom R.R."/>
            <person name="Blanchard J."/>
            <person name="Woyke T."/>
        </authorList>
    </citation>
    <scope>NUCLEOTIDE SEQUENCE</scope>
    <source>
        <strain evidence="2">TEV1</strain>
    </source>
</reference>
<keyword evidence="1" id="KW-0175">Coiled coil</keyword>
<protein>
    <submittedName>
        <fullName evidence="2">Uncharacterized protein</fullName>
    </submittedName>
</protein>
<gene>
    <name evidence="2" type="ORF">Terrestrivirus5_135</name>
</gene>
<proteinExistence type="predicted"/>
<accession>A0A3G4ZRT6</accession>
<name>A0A3G4ZRT6_9VIRU</name>
<evidence type="ECO:0000313" key="2">
    <source>
        <dbReference type="EMBL" id="AYV76313.1"/>
    </source>
</evidence>
<evidence type="ECO:0000256" key="1">
    <source>
        <dbReference type="SAM" id="Coils"/>
    </source>
</evidence>
<feature type="coiled-coil region" evidence="1">
    <location>
        <begin position="1"/>
        <end position="30"/>
    </location>
</feature>
<dbReference type="EMBL" id="MK071983">
    <property type="protein sequence ID" value="AYV76313.1"/>
    <property type="molecule type" value="Genomic_DNA"/>
</dbReference>
<sequence length="174" mass="19953">MDDIETELNKLTIKEQNSQESQDIEDIEQESLTCNICYDDIDTENKVKYRLGPDDEWYNMPCCSVCVTQLLNTLWNKYMDGICNADCASAMKRSLKNGSPINIRRFDVLDTSSDIEEGDKYKEIHELLMNGEVISAKLEGSITGADREKFLKEQQVVLEYLESQEGKKMVENDS</sequence>